<dbReference type="STRING" id="1943.AQJ64_43495"/>
<keyword evidence="5" id="KW-1185">Reference proteome</keyword>
<dbReference type="PANTHER" id="PTHR11487">
    <property type="entry name" value="THIOESTERASE"/>
    <property type="match status" value="1"/>
</dbReference>
<reference evidence="4 5" key="1">
    <citation type="submission" date="2015-10" db="EMBL/GenBank/DDBJ databases">
        <title>Draft genome sequence of Streptomyces griseoruber DSM 40281, type strain for the species Streptomyces griseoruber.</title>
        <authorList>
            <person name="Ruckert C."/>
            <person name="Winkler A."/>
            <person name="Kalinowski J."/>
            <person name="Kampfer P."/>
            <person name="Glaeser S."/>
        </authorList>
    </citation>
    <scope>NUCLEOTIDE SEQUENCE [LARGE SCALE GENOMIC DNA]</scope>
    <source>
        <strain evidence="4 5">DSM 40281</strain>
    </source>
</reference>
<dbReference type="OrthoDB" id="8480037at2"/>
<proteinExistence type="inferred from homology"/>
<dbReference type="GO" id="GO:0016787">
    <property type="term" value="F:hydrolase activity"/>
    <property type="evidence" value="ECO:0007669"/>
    <property type="project" value="UniProtKB-KW"/>
</dbReference>
<dbReference type="InterPro" id="IPR001031">
    <property type="entry name" value="Thioesterase"/>
</dbReference>
<dbReference type="SUPFAM" id="SSF53474">
    <property type="entry name" value="alpha/beta-Hydrolases"/>
    <property type="match status" value="1"/>
</dbReference>
<evidence type="ECO:0000256" key="1">
    <source>
        <dbReference type="ARBA" id="ARBA00007169"/>
    </source>
</evidence>
<dbReference type="InterPro" id="IPR012223">
    <property type="entry name" value="TEII"/>
</dbReference>
<dbReference type="Proteomes" id="UP000052982">
    <property type="component" value="Unassembled WGS sequence"/>
</dbReference>
<name>A0A101SK06_9ACTN</name>
<sequence length="241" mass="26966">MTTRSPWLLCRHKRPQARLRLYCFPHSGGSPGEYLRWADHLPDVEVWGIQAPGRGSRIAEPPVTSVQAFVDGLLDSTEFIAPFVFFGHSLGGLTAFETARALRAAGRPLPERLVLSAYPAPHLNHPRSPLHTLGDDELLAAIDERYGGLPDTLRQDPGLVPLVVPAYRADFTLFETYKHEPQPPLDIPLSVLGGESDLTTPLLPEWRQHTSSDCTLRLLPGGHFYLRERPEDFMNVLRRLV</sequence>
<comment type="caution">
    <text evidence="4">The sequence shown here is derived from an EMBL/GenBank/DDBJ whole genome shotgun (WGS) entry which is preliminary data.</text>
</comment>
<evidence type="ECO:0000313" key="5">
    <source>
        <dbReference type="Proteomes" id="UP000052982"/>
    </source>
</evidence>
<dbReference type="AlphaFoldDB" id="A0A101SK06"/>
<dbReference type="EMBL" id="LMWW01000089">
    <property type="protein sequence ID" value="KUN75158.1"/>
    <property type="molecule type" value="Genomic_DNA"/>
</dbReference>
<dbReference type="Pfam" id="PF00975">
    <property type="entry name" value="Thioesterase"/>
    <property type="match status" value="1"/>
</dbReference>
<dbReference type="InterPro" id="IPR020802">
    <property type="entry name" value="TesA-like"/>
</dbReference>
<dbReference type="InterPro" id="IPR029058">
    <property type="entry name" value="AB_hydrolase_fold"/>
</dbReference>
<dbReference type="SMART" id="SM00824">
    <property type="entry name" value="PKS_TE"/>
    <property type="match status" value="1"/>
</dbReference>
<evidence type="ECO:0000259" key="3">
    <source>
        <dbReference type="SMART" id="SM00824"/>
    </source>
</evidence>
<organism evidence="4 5">
    <name type="scientific">Streptomyces griseoruber</name>
    <dbReference type="NCBI Taxonomy" id="1943"/>
    <lineage>
        <taxon>Bacteria</taxon>
        <taxon>Bacillati</taxon>
        <taxon>Actinomycetota</taxon>
        <taxon>Actinomycetes</taxon>
        <taxon>Kitasatosporales</taxon>
        <taxon>Streptomycetaceae</taxon>
        <taxon>Streptomyces</taxon>
    </lineage>
</organism>
<protein>
    <recommendedName>
        <fullName evidence="3">Thioesterase TesA-like domain-containing protein</fullName>
    </recommendedName>
</protein>
<dbReference type="Gene3D" id="3.40.50.1820">
    <property type="entry name" value="alpha/beta hydrolase"/>
    <property type="match status" value="1"/>
</dbReference>
<evidence type="ECO:0000313" key="4">
    <source>
        <dbReference type="EMBL" id="KUN75158.1"/>
    </source>
</evidence>
<dbReference type="PANTHER" id="PTHR11487:SF0">
    <property type="entry name" value="S-ACYL FATTY ACID SYNTHASE THIOESTERASE, MEDIUM CHAIN"/>
    <property type="match status" value="1"/>
</dbReference>
<feature type="domain" description="Thioesterase TesA-like" evidence="3">
    <location>
        <begin position="22"/>
        <end position="207"/>
    </location>
</feature>
<keyword evidence="2" id="KW-0378">Hydrolase</keyword>
<evidence type="ECO:0000256" key="2">
    <source>
        <dbReference type="ARBA" id="ARBA00022801"/>
    </source>
</evidence>
<comment type="similarity">
    <text evidence="1">Belongs to the thioesterase family.</text>
</comment>
<accession>A0A101SK06</accession>
<dbReference type="RefSeq" id="WP_055634258.1">
    <property type="nucleotide sequence ID" value="NZ_JBIRRP010000024.1"/>
</dbReference>
<gene>
    <name evidence="4" type="ORF">AQJ64_43495</name>
</gene>
<dbReference type="GO" id="GO:0008610">
    <property type="term" value="P:lipid biosynthetic process"/>
    <property type="evidence" value="ECO:0007669"/>
    <property type="project" value="TreeGrafter"/>
</dbReference>